<reference evidence="1 2" key="1">
    <citation type="submission" date="2020-03" db="EMBL/GenBank/DDBJ databases">
        <title>Metabolic flexibility allows generalist bacteria to become dominant in a frequently disturbed ecosystem.</title>
        <authorList>
            <person name="Chen Y.-J."/>
            <person name="Leung P.M."/>
            <person name="Bay S.K."/>
            <person name="Hugenholtz P."/>
            <person name="Kessler A.J."/>
            <person name="Shelley G."/>
            <person name="Waite D.W."/>
            <person name="Cook P.L."/>
            <person name="Greening C."/>
        </authorList>
    </citation>
    <scope>NUCLEOTIDE SEQUENCE [LARGE SCALE GENOMIC DNA]</scope>
    <source>
        <strain evidence="1">SS_bin_28</strain>
    </source>
</reference>
<accession>A0A7Y2H3X8</accession>
<evidence type="ECO:0000313" key="1">
    <source>
        <dbReference type="EMBL" id="NNF08525.1"/>
    </source>
</evidence>
<gene>
    <name evidence="1" type="ORF">HKN21_17315</name>
</gene>
<dbReference type="AlphaFoldDB" id="A0A7Y2H3X8"/>
<proteinExistence type="predicted"/>
<dbReference type="EMBL" id="JABDJR010000693">
    <property type="protein sequence ID" value="NNF08525.1"/>
    <property type="molecule type" value="Genomic_DNA"/>
</dbReference>
<sequence length="132" mass="15056">MKPQYTLMFSDEKQAMSFVEELEAKSADLPDLELRWDRNRNKVTLTTKILDNKTEVQVGDRKVGATDLGYEIFPITDHHSGRHIPEGSLLVYNSKSVMTQKESVDYLEFAPAMLESLGITPPSYMKTPSFRL</sequence>
<dbReference type="Proteomes" id="UP000547674">
    <property type="component" value="Unassembled WGS sequence"/>
</dbReference>
<organism evidence="1 2">
    <name type="scientific">Eiseniibacteriota bacterium</name>
    <dbReference type="NCBI Taxonomy" id="2212470"/>
    <lineage>
        <taxon>Bacteria</taxon>
        <taxon>Candidatus Eiseniibacteriota</taxon>
    </lineage>
</organism>
<name>A0A7Y2H3X8_UNCEI</name>
<evidence type="ECO:0000313" key="2">
    <source>
        <dbReference type="Proteomes" id="UP000547674"/>
    </source>
</evidence>
<comment type="caution">
    <text evidence="1">The sequence shown here is derived from an EMBL/GenBank/DDBJ whole genome shotgun (WGS) entry which is preliminary data.</text>
</comment>
<protein>
    <submittedName>
        <fullName evidence="1">Uncharacterized protein</fullName>
    </submittedName>
</protein>